<dbReference type="EMBL" id="GL376602">
    <property type="status" value="NOT_ANNOTATED_CDS"/>
    <property type="molecule type" value="Genomic_DNA"/>
</dbReference>
<protein>
    <recommendedName>
        <fullName evidence="4">PDZ domain-containing protein</fullName>
    </recommendedName>
</protein>
<feature type="compositionally biased region" description="Low complexity" evidence="3">
    <location>
        <begin position="239"/>
        <end position="260"/>
    </location>
</feature>
<reference evidence="6" key="2">
    <citation type="submission" date="2010-04" db="EMBL/GenBank/DDBJ databases">
        <authorList>
            <person name="Buell R."/>
            <person name="Hamilton J."/>
            <person name="Hostetler J."/>
        </authorList>
    </citation>
    <scope>NUCLEOTIDE SEQUENCE [LARGE SCALE GENOMIC DNA]</scope>
    <source>
        <strain evidence="6">DAOM:BR144</strain>
    </source>
</reference>
<dbReference type="InterPro" id="IPR052420">
    <property type="entry name" value="Espin/Espin-like"/>
</dbReference>
<dbReference type="PANTHER" id="PTHR24153">
    <property type="entry name" value="ESPIN"/>
    <property type="match status" value="1"/>
</dbReference>
<dbReference type="SUPFAM" id="SSF48403">
    <property type="entry name" value="Ankyrin repeat"/>
    <property type="match status" value="1"/>
</dbReference>
<feature type="region of interest" description="Disordered" evidence="3">
    <location>
        <begin position="239"/>
        <end position="264"/>
    </location>
</feature>
<evidence type="ECO:0000313" key="6">
    <source>
        <dbReference type="Proteomes" id="UP000019132"/>
    </source>
</evidence>
<dbReference type="HOGENOM" id="CLU_640299_0_0_1"/>
<dbReference type="PROSITE" id="PS50106">
    <property type="entry name" value="PDZ"/>
    <property type="match status" value="1"/>
</dbReference>
<dbReference type="InterPro" id="IPR001478">
    <property type="entry name" value="PDZ"/>
</dbReference>
<dbReference type="CDD" id="cd00136">
    <property type="entry name" value="PDZ_canonical"/>
    <property type="match status" value="1"/>
</dbReference>
<dbReference type="GO" id="GO:0051015">
    <property type="term" value="F:actin filament binding"/>
    <property type="evidence" value="ECO:0007669"/>
    <property type="project" value="TreeGrafter"/>
</dbReference>
<dbReference type="OMA" id="FPEACET"/>
<feature type="domain" description="PDZ" evidence="4">
    <location>
        <begin position="266"/>
        <end position="349"/>
    </location>
</feature>
<keyword evidence="2" id="KW-0040">ANK repeat</keyword>
<reference evidence="5" key="3">
    <citation type="submission" date="2015-02" db="UniProtKB">
        <authorList>
            <consortium name="EnsemblProtists"/>
        </authorList>
    </citation>
    <scope>IDENTIFICATION</scope>
    <source>
        <strain evidence="5">DAOM BR144</strain>
    </source>
</reference>
<dbReference type="SMART" id="SM00228">
    <property type="entry name" value="PDZ"/>
    <property type="match status" value="1"/>
</dbReference>
<dbReference type="SUPFAM" id="SSF50156">
    <property type="entry name" value="PDZ domain-like"/>
    <property type="match status" value="1"/>
</dbReference>
<dbReference type="InterPro" id="IPR036034">
    <property type="entry name" value="PDZ_sf"/>
</dbReference>
<dbReference type="GO" id="GO:0005737">
    <property type="term" value="C:cytoplasm"/>
    <property type="evidence" value="ECO:0007669"/>
    <property type="project" value="TreeGrafter"/>
</dbReference>
<evidence type="ECO:0000256" key="2">
    <source>
        <dbReference type="ARBA" id="ARBA00023043"/>
    </source>
</evidence>
<evidence type="ECO:0000256" key="3">
    <source>
        <dbReference type="SAM" id="MobiDB-lite"/>
    </source>
</evidence>
<dbReference type="InParanoid" id="K3WZC6"/>
<dbReference type="AlphaFoldDB" id="K3WZC6"/>
<dbReference type="Gene3D" id="1.25.40.20">
    <property type="entry name" value="Ankyrin repeat-containing domain"/>
    <property type="match status" value="1"/>
</dbReference>
<evidence type="ECO:0000313" key="5">
    <source>
        <dbReference type="EnsemblProtists" id="PYU1_T010325"/>
    </source>
</evidence>
<evidence type="ECO:0000256" key="1">
    <source>
        <dbReference type="ARBA" id="ARBA00022737"/>
    </source>
</evidence>
<dbReference type="eggNOG" id="ENOG502RY20">
    <property type="taxonomic scope" value="Eukaryota"/>
</dbReference>
<sequence length="415" mass="44474">MDASRRRILELTEQGEWDDVLELVEKNAALASAQDDFGMLPLHWACTEPSVPLDTLKALLAAFPDACELENLSGMAPLHVAIASKMSGLAINVLLQACPQAAFMKDGSGRYPIELAMENNLPKYTIDLIRKAGARAVRSSSSSSILQRSASFDDANSMISSTNSSNQSKDNAELMKARSLGSLMASRQASEYARLLDKTKLVATSSAKPIGPIESTEISLQLKELLTQLQQLSVDIRTSSSTSGSTYRSSFSSSSSSSRRNNSPLLNTVLWNPSDKLGFSLEPVRHDDIGARIKKISSRCTVLGAETLSEGDVLVSINGTSVLNSSYATITRFLKHSKVTCKLCFSKGGSGGMTTMAPFSSSTSNISSSSISMFAGHPDSPTSTANEDNNTVLYAKVAEMLDATLKKVSAVEETW</sequence>
<evidence type="ECO:0000259" key="4">
    <source>
        <dbReference type="PROSITE" id="PS50106"/>
    </source>
</evidence>
<proteinExistence type="predicted"/>
<dbReference type="Gene3D" id="2.30.42.10">
    <property type="match status" value="1"/>
</dbReference>
<dbReference type="GO" id="GO:0051017">
    <property type="term" value="P:actin filament bundle assembly"/>
    <property type="evidence" value="ECO:0007669"/>
    <property type="project" value="TreeGrafter"/>
</dbReference>
<dbReference type="STRING" id="431595.K3WZC6"/>
<dbReference type="EnsemblProtists" id="PYU1_T010325">
    <property type="protein sequence ID" value="PYU1_T010325"/>
    <property type="gene ID" value="PYU1_G010305"/>
</dbReference>
<name>K3WZC6_GLOUD</name>
<dbReference type="PANTHER" id="PTHR24153:SF8">
    <property type="entry name" value="FORKED, ISOFORM F"/>
    <property type="match status" value="1"/>
</dbReference>
<reference evidence="6" key="1">
    <citation type="journal article" date="2010" name="Genome Biol.">
        <title>Genome sequence of the necrotrophic plant pathogen Pythium ultimum reveals original pathogenicity mechanisms and effector repertoire.</title>
        <authorList>
            <person name="Levesque C.A."/>
            <person name="Brouwer H."/>
            <person name="Cano L."/>
            <person name="Hamilton J.P."/>
            <person name="Holt C."/>
            <person name="Huitema E."/>
            <person name="Raffaele S."/>
            <person name="Robideau G.P."/>
            <person name="Thines M."/>
            <person name="Win J."/>
            <person name="Zerillo M.M."/>
            <person name="Beakes G.W."/>
            <person name="Boore J.L."/>
            <person name="Busam D."/>
            <person name="Dumas B."/>
            <person name="Ferriera S."/>
            <person name="Fuerstenberg S.I."/>
            <person name="Gachon C.M."/>
            <person name="Gaulin E."/>
            <person name="Govers F."/>
            <person name="Grenville-Briggs L."/>
            <person name="Horner N."/>
            <person name="Hostetler J."/>
            <person name="Jiang R.H."/>
            <person name="Johnson J."/>
            <person name="Krajaejun T."/>
            <person name="Lin H."/>
            <person name="Meijer H.J."/>
            <person name="Moore B."/>
            <person name="Morris P."/>
            <person name="Phuntmart V."/>
            <person name="Puiu D."/>
            <person name="Shetty J."/>
            <person name="Stajich J.E."/>
            <person name="Tripathy S."/>
            <person name="Wawra S."/>
            <person name="van West P."/>
            <person name="Whitty B.R."/>
            <person name="Coutinho P.M."/>
            <person name="Henrissat B."/>
            <person name="Martin F."/>
            <person name="Thomas P.D."/>
            <person name="Tyler B.M."/>
            <person name="De Vries R.P."/>
            <person name="Kamoun S."/>
            <person name="Yandell M."/>
            <person name="Tisserat N."/>
            <person name="Buell C.R."/>
        </authorList>
    </citation>
    <scope>NUCLEOTIDE SEQUENCE</scope>
    <source>
        <strain evidence="6">DAOM:BR144</strain>
    </source>
</reference>
<accession>K3WZC6</accession>
<dbReference type="InterPro" id="IPR036770">
    <property type="entry name" value="Ankyrin_rpt-contain_sf"/>
</dbReference>
<dbReference type="Proteomes" id="UP000019132">
    <property type="component" value="Unassembled WGS sequence"/>
</dbReference>
<dbReference type="VEuPathDB" id="FungiDB:PYU1_G010305"/>
<keyword evidence="1" id="KW-0677">Repeat</keyword>
<keyword evidence="6" id="KW-1185">Reference proteome</keyword>
<organism evidence="5 6">
    <name type="scientific">Globisporangium ultimum (strain ATCC 200006 / CBS 805.95 / DAOM BR144)</name>
    <name type="common">Pythium ultimum</name>
    <dbReference type="NCBI Taxonomy" id="431595"/>
    <lineage>
        <taxon>Eukaryota</taxon>
        <taxon>Sar</taxon>
        <taxon>Stramenopiles</taxon>
        <taxon>Oomycota</taxon>
        <taxon>Peronosporomycetes</taxon>
        <taxon>Pythiales</taxon>
        <taxon>Pythiaceae</taxon>
        <taxon>Globisporangium</taxon>
    </lineage>
</organism>